<organism evidence="5 6">
    <name type="scientific">Geitlerinema calcuttense NRMC-F 0142</name>
    <dbReference type="NCBI Taxonomy" id="2922238"/>
    <lineage>
        <taxon>Bacteria</taxon>
        <taxon>Bacillati</taxon>
        <taxon>Cyanobacteriota</taxon>
        <taxon>Cyanophyceae</taxon>
        <taxon>Geitlerinematales</taxon>
        <taxon>Geitlerinemataceae</taxon>
        <taxon>Geitlerinema</taxon>
    </lineage>
</organism>
<dbReference type="Pfam" id="PF00437">
    <property type="entry name" value="T2SSE"/>
    <property type="match status" value="1"/>
</dbReference>
<name>A0ABT7M102_9CYAN</name>
<protein>
    <recommendedName>
        <fullName evidence="7">Type II secretion system protein GspE N-terminal domain-containing protein</fullName>
    </recommendedName>
</protein>
<accession>A0ABT7M102</accession>
<feature type="compositionally biased region" description="Polar residues" evidence="2">
    <location>
        <begin position="114"/>
        <end position="124"/>
    </location>
</feature>
<sequence>MPASSDDPTMHKITGSRQPSPLTPDGRSDAVHLDREQMFHLIDGVLPFEACLYHQVLPLSLEGSVLNLGMVDREDHGALDYVRRILAYLNYSLVPRPITSELHQSMLTAYLNQAGSQQSRNSNHLPPAWKPQKPKLEERQNQPTLIVDSPDEIDTVSAESDRPEPAIESDLVPEPPPPPVADLPPVAPVKNALPALDAKAQYLSSPVEFLATLPPQELLRELLGRVMVGGIGRLYFERHQDWGRILWSLNGVLQSVLDGLPPTLFQGVINELKLLTHLPLITVQQPKQVEIERRHDQTRLLLRLRVMPGKYGEEATLQVLRGAALKFYQQQQLANLGRDALTIAQQLQQKLNEIRDRTRANPSLSGNQLEALPGLNQMLKNLERQIRDLEEIQGRSEEQD</sequence>
<feature type="domain" description="Bacterial type II secretion system protein E" evidence="3">
    <location>
        <begin position="216"/>
        <end position="350"/>
    </location>
</feature>
<evidence type="ECO:0000256" key="1">
    <source>
        <dbReference type="SAM" id="Coils"/>
    </source>
</evidence>
<dbReference type="Gene3D" id="3.30.450.90">
    <property type="match status" value="1"/>
</dbReference>
<dbReference type="Proteomes" id="UP001230986">
    <property type="component" value="Unassembled WGS sequence"/>
</dbReference>
<dbReference type="EMBL" id="JASVEJ010000032">
    <property type="protein sequence ID" value="MDL5057512.1"/>
    <property type="molecule type" value="Genomic_DNA"/>
</dbReference>
<feature type="coiled-coil region" evidence="1">
    <location>
        <begin position="372"/>
        <end position="399"/>
    </location>
</feature>
<keyword evidence="1" id="KW-0175">Coiled coil</keyword>
<feature type="domain" description="Type II secretion system protein GspE N-terminal" evidence="4">
    <location>
        <begin position="41"/>
        <end position="113"/>
    </location>
</feature>
<proteinExistence type="predicted"/>
<evidence type="ECO:0000256" key="2">
    <source>
        <dbReference type="SAM" id="MobiDB-lite"/>
    </source>
</evidence>
<dbReference type="Pfam" id="PF05157">
    <property type="entry name" value="MshEN"/>
    <property type="match status" value="1"/>
</dbReference>
<dbReference type="SUPFAM" id="SSF160246">
    <property type="entry name" value="EspE N-terminal domain-like"/>
    <property type="match status" value="1"/>
</dbReference>
<dbReference type="InterPro" id="IPR001482">
    <property type="entry name" value="T2SS/T4SS_dom"/>
</dbReference>
<reference evidence="5 6" key="1">
    <citation type="submission" date="2023-06" db="EMBL/GenBank/DDBJ databases">
        <title>Whole genome sequence of Oscillatoria calcuttensis NRMC-F 0142.</title>
        <authorList>
            <person name="Shakena Fathima T."/>
            <person name="Muralitharan G."/>
            <person name="Thajuddin N."/>
        </authorList>
    </citation>
    <scope>NUCLEOTIDE SEQUENCE [LARGE SCALE GENOMIC DNA]</scope>
    <source>
        <strain evidence="5 6">NRMC-F 0142</strain>
    </source>
</reference>
<gene>
    <name evidence="5" type="ORF">QQ055_08580</name>
</gene>
<dbReference type="InterPro" id="IPR037257">
    <property type="entry name" value="T2SS_E_N_sf"/>
</dbReference>
<evidence type="ECO:0000259" key="3">
    <source>
        <dbReference type="Pfam" id="PF00437"/>
    </source>
</evidence>
<evidence type="ECO:0000313" key="5">
    <source>
        <dbReference type="EMBL" id="MDL5057512.1"/>
    </source>
</evidence>
<evidence type="ECO:0000259" key="4">
    <source>
        <dbReference type="Pfam" id="PF05157"/>
    </source>
</evidence>
<comment type="caution">
    <text evidence="5">The sequence shown here is derived from an EMBL/GenBank/DDBJ whole genome shotgun (WGS) entry which is preliminary data.</text>
</comment>
<keyword evidence="6" id="KW-1185">Reference proteome</keyword>
<evidence type="ECO:0008006" key="7">
    <source>
        <dbReference type="Google" id="ProtNLM"/>
    </source>
</evidence>
<dbReference type="RefSeq" id="WP_284477146.1">
    <property type="nucleotide sequence ID" value="NZ_JASVEJ010000032.1"/>
</dbReference>
<evidence type="ECO:0000313" key="6">
    <source>
        <dbReference type="Proteomes" id="UP001230986"/>
    </source>
</evidence>
<feature type="region of interest" description="Disordered" evidence="2">
    <location>
        <begin position="1"/>
        <end position="27"/>
    </location>
</feature>
<feature type="region of interest" description="Disordered" evidence="2">
    <location>
        <begin position="114"/>
        <end position="176"/>
    </location>
</feature>
<dbReference type="InterPro" id="IPR007831">
    <property type="entry name" value="T2SS_GspE_N"/>
</dbReference>